<protein>
    <recommendedName>
        <fullName evidence="5 9">Uracil-DNA glycosylase</fullName>
        <shortName evidence="9">UDG</shortName>
        <ecNumber evidence="4 9">3.2.2.27</ecNumber>
    </recommendedName>
</protein>
<dbReference type="SUPFAM" id="SSF52141">
    <property type="entry name" value="Uracil-DNA glycosylase-like"/>
    <property type="match status" value="1"/>
</dbReference>
<keyword evidence="9" id="KW-0963">Cytoplasm</keyword>
<dbReference type="HAMAP" id="MF_00148">
    <property type="entry name" value="UDG"/>
    <property type="match status" value="1"/>
</dbReference>
<dbReference type="EC" id="3.2.2.27" evidence="4 9"/>
<dbReference type="PROSITE" id="PS00130">
    <property type="entry name" value="U_DNA_GLYCOSYLASE"/>
    <property type="match status" value="1"/>
</dbReference>
<dbReference type="Proteomes" id="UP001595907">
    <property type="component" value="Unassembled WGS sequence"/>
</dbReference>
<feature type="active site" description="Proton acceptor" evidence="9 10">
    <location>
        <position position="66"/>
    </location>
</feature>
<keyword evidence="8 9" id="KW-0234">DNA repair</keyword>
<proteinExistence type="inferred from homology"/>
<dbReference type="SMART" id="SM00987">
    <property type="entry name" value="UreE_C"/>
    <property type="match status" value="1"/>
</dbReference>
<dbReference type="Gene3D" id="3.40.470.10">
    <property type="entry name" value="Uracil-DNA glycosylase-like domain"/>
    <property type="match status" value="1"/>
</dbReference>
<dbReference type="RefSeq" id="WP_379705519.1">
    <property type="nucleotide sequence ID" value="NZ_JBHSCZ010000001.1"/>
</dbReference>
<feature type="domain" description="Uracil-DNA glycosylase-like" evidence="12">
    <location>
        <begin position="51"/>
        <end position="212"/>
    </location>
</feature>
<dbReference type="PANTHER" id="PTHR11264">
    <property type="entry name" value="URACIL-DNA GLYCOSYLASE"/>
    <property type="match status" value="1"/>
</dbReference>
<dbReference type="InterPro" id="IPR018085">
    <property type="entry name" value="Ura-DNA_Glyclase_AS"/>
</dbReference>
<evidence type="ECO:0000256" key="7">
    <source>
        <dbReference type="ARBA" id="ARBA00022801"/>
    </source>
</evidence>
<gene>
    <name evidence="9 13" type="primary">ung</name>
    <name evidence="13" type="ORF">ACFOWM_00520</name>
</gene>
<accession>A0ABV8QM88</accession>
<evidence type="ECO:0000256" key="1">
    <source>
        <dbReference type="ARBA" id="ARBA00001400"/>
    </source>
</evidence>
<dbReference type="InterPro" id="IPR036895">
    <property type="entry name" value="Uracil-DNA_glycosylase-like_sf"/>
</dbReference>
<keyword evidence="14" id="KW-1185">Reference proteome</keyword>
<dbReference type="EMBL" id="JBHSCZ010000001">
    <property type="protein sequence ID" value="MFC4261346.1"/>
    <property type="molecule type" value="Genomic_DNA"/>
</dbReference>
<evidence type="ECO:0000256" key="2">
    <source>
        <dbReference type="ARBA" id="ARBA00002631"/>
    </source>
</evidence>
<dbReference type="InterPro" id="IPR005122">
    <property type="entry name" value="Uracil-DNA_glycosylase-like"/>
</dbReference>
<comment type="caution">
    <text evidence="13">The sequence shown here is derived from an EMBL/GenBank/DDBJ whole genome shotgun (WGS) entry which is preliminary data.</text>
</comment>
<reference evidence="14" key="1">
    <citation type="journal article" date="2019" name="Int. J. Syst. Evol. Microbiol.">
        <title>The Global Catalogue of Microorganisms (GCM) 10K type strain sequencing project: providing services to taxonomists for standard genome sequencing and annotation.</title>
        <authorList>
            <consortium name="The Broad Institute Genomics Platform"/>
            <consortium name="The Broad Institute Genome Sequencing Center for Infectious Disease"/>
            <person name="Wu L."/>
            <person name="Ma J."/>
        </authorList>
    </citation>
    <scope>NUCLEOTIDE SEQUENCE [LARGE SCALE GENOMIC DNA]</scope>
    <source>
        <strain evidence="14">CECT 8289</strain>
    </source>
</reference>
<evidence type="ECO:0000256" key="3">
    <source>
        <dbReference type="ARBA" id="ARBA00008184"/>
    </source>
</evidence>
<keyword evidence="7 9" id="KW-0378">Hydrolase</keyword>
<comment type="subcellular location">
    <subcellularLocation>
        <location evidence="9">Cytoplasm</location>
    </subcellularLocation>
</comment>
<dbReference type="NCBIfam" id="NF003592">
    <property type="entry name" value="PRK05254.1-5"/>
    <property type="match status" value="1"/>
</dbReference>
<evidence type="ECO:0000256" key="5">
    <source>
        <dbReference type="ARBA" id="ARBA00018429"/>
    </source>
</evidence>
<dbReference type="CDD" id="cd10027">
    <property type="entry name" value="UDG-F1-like"/>
    <property type="match status" value="1"/>
</dbReference>
<dbReference type="Pfam" id="PF03167">
    <property type="entry name" value="UDG"/>
    <property type="match status" value="1"/>
</dbReference>
<dbReference type="NCBIfam" id="NF003588">
    <property type="entry name" value="PRK05254.1-1"/>
    <property type="match status" value="1"/>
</dbReference>
<evidence type="ECO:0000256" key="8">
    <source>
        <dbReference type="ARBA" id="ARBA00023204"/>
    </source>
</evidence>
<keyword evidence="6 9" id="KW-0227">DNA damage</keyword>
<organism evidence="13 14">
    <name type="scientific">Ferruginibacter yonginensis</name>
    <dbReference type="NCBI Taxonomy" id="1310416"/>
    <lineage>
        <taxon>Bacteria</taxon>
        <taxon>Pseudomonadati</taxon>
        <taxon>Bacteroidota</taxon>
        <taxon>Chitinophagia</taxon>
        <taxon>Chitinophagales</taxon>
        <taxon>Chitinophagaceae</taxon>
        <taxon>Ferruginibacter</taxon>
    </lineage>
</organism>
<evidence type="ECO:0000256" key="4">
    <source>
        <dbReference type="ARBA" id="ARBA00012030"/>
    </source>
</evidence>
<evidence type="ECO:0000256" key="11">
    <source>
        <dbReference type="RuleBase" id="RU003780"/>
    </source>
</evidence>
<dbReference type="PANTHER" id="PTHR11264:SF0">
    <property type="entry name" value="URACIL-DNA GLYCOSYLASE"/>
    <property type="match status" value="1"/>
</dbReference>
<evidence type="ECO:0000256" key="6">
    <source>
        <dbReference type="ARBA" id="ARBA00022763"/>
    </source>
</evidence>
<evidence type="ECO:0000313" key="13">
    <source>
        <dbReference type="EMBL" id="MFC4261346.1"/>
    </source>
</evidence>
<comment type="function">
    <text evidence="2 9 11">Excises uracil residues from the DNA which can arise as a result of misincorporation of dUMP residues by DNA polymerase or due to deamination of cytosine.</text>
</comment>
<dbReference type="GO" id="GO:0004844">
    <property type="term" value="F:uracil DNA N-glycosylase activity"/>
    <property type="evidence" value="ECO:0007669"/>
    <property type="project" value="UniProtKB-EC"/>
</dbReference>
<evidence type="ECO:0000256" key="10">
    <source>
        <dbReference type="PROSITE-ProRule" id="PRU10072"/>
    </source>
</evidence>
<evidence type="ECO:0000256" key="9">
    <source>
        <dbReference type="HAMAP-Rule" id="MF_00148"/>
    </source>
</evidence>
<evidence type="ECO:0000313" key="14">
    <source>
        <dbReference type="Proteomes" id="UP001595907"/>
    </source>
</evidence>
<comment type="similarity">
    <text evidence="3 9 11">Belongs to the uracil-DNA glycosylase (UDG) superfamily. UNG family.</text>
</comment>
<name>A0ABV8QM88_9BACT</name>
<dbReference type="NCBIfam" id="NF003589">
    <property type="entry name" value="PRK05254.1-2"/>
    <property type="match status" value="1"/>
</dbReference>
<dbReference type="NCBIfam" id="TIGR00628">
    <property type="entry name" value="ung"/>
    <property type="match status" value="1"/>
</dbReference>
<evidence type="ECO:0000259" key="12">
    <source>
        <dbReference type="SMART" id="SM00986"/>
    </source>
</evidence>
<sequence length="229" mass="25453">MDVQIHPSWKIALQKEFSQPYFADIVAFLKTEKAAGKTIYPKGSHIFNAFNHTPFNDVKVVILGQDPYHGPNQAHGLSFSVLEGVKPPPSLVNIFKELKADIGINLPNNYGNLTNWANQGVLLLNATLTVRDGEPNSHAKIGWTTFTDAVIETLSDQKQHLIFILWGKFAQEKASLIDEGKHYILQSAHPSPFSADKGFFGSKPFSTTNQLLIKNGYNPIDWSLLPNNV</sequence>
<dbReference type="SMART" id="SM00986">
    <property type="entry name" value="UDG"/>
    <property type="match status" value="1"/>
</dbReference>
<dbReference type="NCBIfam" id="NF003591">
    <property type="entry name" value="PRK05254.1-4"/>
    <property type="match status" value="1"/>
</dbReference>
<dbReference type="InterPro" id="IPR002043">
    <property type="entry name" value="UDG_fam1"/>
</dbReference>
<comment type="catalytic activity">
    <reaction evidence="1 9 11">
        <text>Hydrolyzes single-stranded DNA or mismatched double-stranded DNA and polynucleotides, releasing free uracil.</text>
        <dbReference type="EC" id="3.2.2.27"/>
    </reaction>
</comment>
<keyword evidence="13" id="KW-0326">Glycosidase</keyword>